<dbReference type="Gene3D" id="1.10.357.10">
    <property type="entry name" value="Tetracycline Repressor, domain 2"/>
    <property type="match status" value="1"/>
</dbReference>
<dbReference type="SUPFAM" id="SSF46689">
    <property type="entry name" value="Homeodomain-like"/>
    <property type="match status" value="1"/>
</dbReference>
<dbReference type="PROSITE" id="PS50977">
    <property type="entry name" value="HTH_TETR_2"/>
    <property type="match status" value="1"/>
</dbReference>
<dbReference type="AlphaFoldDB" id="A0A0S7BZQ6"/>
<organism evidence="4">
    <name type="scientific">Lentimicrobium saccharophilum</name>
    <dbReference type="NCBI Taxonomy" id="1678841"/>
    <lineage>
        <taxon>Bacteria</taxon>
        <taxon>Pseudomonadati</taxon>
        <taxon>Bacteroidota</taxon>
        <taxon>Bacteroidia</taxon>
        <taxon>Bacteroidales</taxon>
        <taxon>Lentimicrobiaceae</taxon>
        <taxon>Lentimicrobium</taxon>
    </lineage>
</organism>
<dbReference type="STRING" id="1678841.TBC1_1167"/>
<dbReference type="PRINTS" id="PR00455">
    <property type="entry name" value="HTHTETR"/>
</dbReference>
<dbReference type="EMBL" id="DF968182">
    <property type="protein sequence ID" value="GAP41939.1"/>
    <property type="molecule type" value="Genomic_DNA"/>
</dbReference>
<evidence type="ECO:0000313" key="5">
    <source>
        <dbReference type="Proteomes" id="UP000053091"/>
    </source>
</evidence>
<accession>A0A0S7BZQ6</accession>
<feature type="domain" description="HTH tetR-type" evidence="3">
    <location>
        <begin position="16"/>
        <end position="76"/>
    </location>
</feature>
<evidence type="ECO:0000259" key="3">
    <source>
        <dbReference type="PROSITE" id="PS50977"/>
    </source>
</evidence>
<evidence type="ECO:0000256" key="1">
    <source>
        <dbReference type="ARBA" id="ARBA00023125"/>
    </source>
</evidence>
<protein>
    <submittedName>
        <fullName evidence="4">Transcriptional regulator, TetR family</fullName>
    </submittedName>
</protein>
<sequence>MTLMFPDNSKTIDAMDDKLLTIIDASGMLFRKYGIRSISMDDISRELGMSKKTLYQYVDNKPDLIEKLLRRQVECSNACVVDSAGSMNAIDILLHVSVKISEEIREMNPVIAFDLEKYYPALYRAFVQAKRDHVYLKIKENLEQGVMEGIYRDDLNADLVAKLYVQKLIDVHDPEFLSSVDFSQEKVFQVMFDNHIRGIANADGLAYYEKKKSEMGL</sequence>
<feature type="DNA-binding region" description="H-T-H motif" evidence="2">
    <location>
        <begin position="39"/>
        <end position="58"/>
    </location>
</feature>
<dbReference type="SUPFAM" id="SSF48498">
    <property type="entry name" value="Tetracyclin repressor-like, C-terminal domain"/>
    <property type="match status" value="1"/>
</dbReference>
<name>A0A0S7BZQ6_9BACT</name>
<dbReference type="InterPro" id="IPR001647">
    <property type="entry name" value="HTH_TetR"/>
</dbReference>
<evidence type="ECO:0000256" key="2">
    <source>
        <dbReference type="PROSITE-ProRule" id="PRU00335"/>
    </source>
</evidence>
<reference evidence="4" key="1">
    <citation type="journal article" date="2015" name="Genome Announc.">
        <title>Draft Genome Sequence of Bacteroidales Strain TBC1, a Novel Isolate from a Methanogenic Wastewater Treatment System.</title>
        <authorList>
            <person name="Tourlousse D.M."/>
            <person name="Matsuura N."/>
            <person name="Sun L."/>
            <person name="Toyonaga M."/>
            <person name="Kuroda K."/>
            <person name="Ohashi A."/>
            <person name="Cruz R."/>
            <person name="Yamaguchi T."/>
            <person name="Sekiguchi Y."/>
        </authorList>
    </citation>
    <scope>NUCLEOTIDE SEQUENCE [LARGE SCALE GENOMIC DNA]</scope>
    <source>
        <strain evidence="4">TBC1</strain>
    </source>
</reference>
<dbReference type="OrthoDB" id="881297at2"/>
<dbReference type="GO" id="GO:0003677">
    <property type="term" value="F:DNA binding"/>
    <property type="evidence" value="ECO:0007669"/>
    <property type="project" value="UniProtKB-UniRule"/>
</dbReference>
<proteinExistence type="predicted"/>
<dbReference type="InterPro" id="IPR036271">
    <property type="entry name" value="Tet_transcr_reg_TetR-rel_C_sf"/>
</dbReference>
<keyword evidence="5" id="KW-1185">Reference proteome</keyword>
<dbReference type="InterPro" id="IPR009057">
    <property type="entry name" value="Homeodomain-like_sf"/>
</dbReference>
<dbReference type="Proteomes" id="UP000053091">
    <property type="component" value="Unassembled WGS sequence"/>
</dbReference>
<gene>
    <name evidence="4" type="ORF">TBC1_1167</name>
</gene>
<dbReference type="Pfam" id="PF00440">
    <property type="entry name" value="TetR_N"/>
    <property type="match status" value="1"/>
</dbReference>
<keyword evidence="1 2" id="KW-0238">DNA-binding</keyword>
<evidence type="ECO:0000313" key="4">
    <source>
        <dbReference type="EMBL" id="GAP41939.1"/>
    </source>
</evidence>